<gene>
    <name evidence="1" type="ORF">O0Q50_19145</name>
</gene>
<protein>
    <submittedName>
        <fullName evidence="1">Uncharacterized protein</fullName>
    </submittedName>
</protein>
<comment type="caution">
    <text evidence="1">The sequence shown here is derived from an EMBL/GenBank/DDBJ whole genome shotgun (WGS) entry which is preliminary data.</text>
</comment>
<evidence type="ECO:0000313" key="2">
    <source>
        <dbReference type="Proteomes" id="UP001269400"/>
    </source>
</evidence>
<accession>A0AAX6NC92</accession>
<reference evidence="1" key="1">
    <citation type="journal article" date="2022" name="J Environ Chem Eng">
        <title>Biodegradation of petroleum oil using a constructed nonpathogenic and heavy metal-tolerant bacterial consortium isolated from marine sponges.</title>
        <authorList>
            <person name="Dechsakulwatana C."/>
            <person name="Rungsihiranrut A."/>
            <person name="Muangchinda C."/>
            <person name="Ningthoujam R."/>
            <person name="Klankeo P."/>
            <person name="Pinyakong O."/>
        </authorList>
    </citation>
    <scope>NUCLEOTIDE SEQUENCE</scope>
    <source>
        <strain evidence="1">TL01-2</strain>
    </source>
</reference>
<reference evidence="1" key="2">
    <citation type="submission" date="2022-12" db="EMBL/GenBank/DDBJ databases">
        <authorList>
            <person name="Dechsakulwatana C."/>
            <person name="Rungsihiranrut A."/>
            <person name="Muangchinda C."/>
            <person name="Ningthoujam R."/>
            <person name="Klankeo P."/>
            <person name="Pinyakong O."/>
        </authorList>
    </citation>
    <scope>NUCLEOTIDE SEQUENCE</scope>
    <source>
        <strain evidence="1">TL01-2</strain>
    </source>
</reference>
<evidence type="ECO:0000313" key="1">
    <source>
        <dbReference type="EMBL" id="MDU9693290.1"/>
    </source>
</evidence>
<sequence length="137" mass="15020">MTKLNNQGIKMFAEGVEVYKKPIAIAIGPVLTVETTVETLEGTVQAPVGSRIATGVKGEKYPIPAETFAQYEEVSPGMYAKKKVVVRSIQLQETSSVDTPWGATLQGKPGDYVILESADNMWIVEQDIFKDTYAFCK</sequence>
<dbReference type="Proteomes" id="UP001269400">
    <property type="component" value="Unassembled WGS sequence"/>
</dbReference>
<proteinExistence type="predicted"/>
<dbReference type="EMBL" id="JAPTGD010000002">
    <property type="protein sequence ID" value="MDU9693290.1"/>
    <property type="molecule type" value="Genomic_DNA"/>
</dbReference>
<name>A0AAX6NC92_PRIAR</name>
<dbReference type="AlphaFoldDB" id="A0AAX6NC92"/>
<dbReference type="RefSeq" id="WP_316910518.1">
    <property type="nucleotide sequence ID" value="NZ_JAPTGD010000002.1"/>
</dbReference>
<organism evidence="1 2">
    <name type="scientific">Priestia aryabhattai</name>
    <name type="common">Bacillus aryabhattai</name>
    <dbReference type="NCBI Taxonomy" id="412384"/>
    <lineage>
        <taxon>Bacteria</taxon>
        <taxon>Bacillati</taxon>
        <taxon>Bacillota</taxon>
        <taxon>Bacilli</taxon>
        <taxon>Bacillales</taxon>
        <taxon>Bacillaceae</taxon>
        <taxon>Priestia</taxon>
    </lineage>
</organism>